<dbReference type="OrthoDB" id="9789634at2"/>
<keyword evidence="4" id="KW-1185">Reference proteome</keyword>
<dbReference type="CDD" id="cd05399">
    <property type="entry name" value="NT_Rel-Spo_like"/>
    <property type="match status" value="1"/>
</dbReference>
<dbReference type="Pfam" id="PF04607">
    <property type="entry name" value="RelA_SpoT"/>
    <property type="match status" value="1"/>
</dbReference>
<evidence type="ECO:0000256" key="1">
    <source>
        <dbReference type="ARBA" id="ARBA00004976"/>
    </source>
</evidence>
<dbReference type="RefSeq" id="WP_089740087.1">
    <property type="nucleotide sequence ID" value="NZ_FOGL01000005.1"/>
</dbReference>
<evidence type="ECO:0000313" key="3">
    <source>
        <dbReference type="EMBL" id="SER47697.1"/>
    </source>
</evidence>
<evidence type="ECO:0000259" key="2">
    <source>
        <dbReference type="SMART" id="SM00954"/>
    </source>
</evidence>
<evidence type="ECO:0000313" key="4">
    <source>
        <dbReference type="Proteomes" id="UP000199687"/>
    </source>
</evidence>
<accession>A0A1H9PHT0</accession>
<gene>
    <name evidence="3" type="ORF">SAMN04487944_1056</name>
</gene>
<keyword evidence="3" id="KW-0808">Transferase</keyword>
<comment type="pathway">
    <text evidence="1">Purine metabolism; ppGpp biosynthesis; ppGpp from GTP: step 1/2.</text>
</comment>
<sequence length="244" mass="29016">MKNQLANINIRQIKTELMRFMMAYEFALEEINTKINILQKEFEYVHEYNPIEHVKSRIKSPESIIKKVRKKGLPLNISSIQENIRDIAGIRITCSFVTDIYQIAKMLEKQKDITVMEKKDYIKRPKPNGYKSLHLIIQIPIFMSDRVENIYTEIQIRTIAMDFWASLEHKIYYKYNKEIPDHLKRELKDAAISANELDEKMERIHRDISQLKEADGEVVTMEEEYQFPADLLMPLLNDSYQKKE</sequence>
<dbReference type="SMART" id="SM00954">
    <property type="entry name" value="RelA_SpoT"/>
    <property type="match status" value="1"/>
</dbReference>
<dbReference type="Gene3D" id="1.10.287.860">
    <property type="entry name" value="Nucleotidyltransferase"/>
    <property type="match status" value="1"/>
</dbReference>
<dbReference type="PANTHER" id="PTHR47837">
    <property type="entry name" value="GTP PYROPHOSPHOKINASE YJBM"/>
    <property type="match status" value="1"/>
</dbReference>
<dbReference type="PANTHER" id="PTHR47837:SF2">
    <property type="entry name" value="GTP PYROPHOSPHOKINASE YWAC"/>
    <property type="match status" value="1"/>
</dbReference>
<dbReference type="GO" id="GO:0016301">
    <property type="term" value="F:kinase activity"/>
    <property type="evidence" value="ECO:0007669"/>
    <property type="project" value="UniProtKB-KW"/>
</dbReference>
<dbReference type="SUPFAM" id="SSF81301">
    <property type="entry name" value="Nucleotidyltransferase"/>
    <property type="match status" value="1"/>
</dbReference>
<dbReference type="InterPro" id="IPR007685">
    <property type="entry name" value="RelA_SpoT"/>
</dbReference>
<dbReference type="AlphaFoldDB" id="A0A1H9PHT0"/>
<keyword evidence="3" id="KW-0418">Kinase</keyword>
<reference evidence="3 4" key="1">
    <citation type="submission" date="2016-10" db="EMBL/GenBank/DDBJ databases">
        <authorList>
            <person name="de Groot N.N."/>
        </authorList>
    </citation>
    <scope>NUCLEOTIDE SEQUENCE [LARGE SCALE GENOMIC DNA]</scope>
    <source>
        <strain evidence="3 4">CGMCC 1.7727</strain>
    </source>
</reference>
<proteinExistence type="predicted"/>
<dbReference type="EMBL" id="FOGL01000005">
    <property type="protein sequence ID" value="SER47697.1"/>
    <property type="molecule type" value="Genomic_DNA"/>
</dbReference>
<dbReference type="Proteomes" id="UP000199687">
    <property type="component" value="Unassembled WGS sequence"/>
</dbReference>
<dbReference type="InterPro" id="IPR052366">
    <property type="entry name" value="GTP_Pyrophosphokinase"/>
</dbReference>
<dbReference type="STRING" id="531814.SAMN04487944_1056"/>
<dbReference type="UniPathway" id="UPA00908">
    <property type="reaction ID" value="UER00884"/>
</dbReference>
<name>A0A1H9PHT0_9BACI</name>
<dbReference type="InterPro" id="IPR043519">
    <property type="entry name" value="NT_sf"/>
</dbReference>
<organism evidence="3 4">
    <name type="scientific">Gracilibacillus ureilyticus</name>
    <dbReference type="NCBI Taxonomy" id="531814"/>
    <lineage>
        <taxon>Bacteria</taxon>
        <taxon>Bacillati</taxon>
        <taxon>Bacillota</taxon>
        <taxon>Bacilli</taxon>
        <taxon>Bacillales</taxon>
        <taxon>Bacillaceae</taxon>
        <taxon>Gracilibacillus</taxon>
    </lineage>
</organism>
<feature type="domain" description="RelA/SpoT" evidence="2">
    <location>
        <begin position="56"/>
        <end position="179"/>
    </location>
</feature>
<protein>
    <submittedName>
        <fullName evidence="3">Putative GTP pyrophosphokinase</fullName>
    </submittedName>
</protein>
<dbReference type="GO" id="GO:0015970">
    <property type="term" value="P:guanosine tetraphosphate biosynthetic process"/>
    <property type="evidence" value="ECO:0007669"/>
    <property type="project" value="UniProtKB-UniPathway"/>
</dbReference>
<dbReference type="Gene3D" id="3.30.460.10">
    <property type="entry name" value="Beta Polymerase, domain 2"/>
    <property type="match status" value="1"/>
</dbReference>